<evidence type="ECO:0000313" key="1">
    <source>
        <dbReference type="EMBL" id="KAL1278438.1"/>
    </source>
</evidence>
<protein>
    <submittedName>
        <fullName evidence="1">Uncharacterized protein</fullName>
    </submittedName>
</protein>
<proteinExistence type="predicted"/>
<reference evidence="1 2" key="1">
    <citation type="submission" date="2023-09" db="EMBL/GenBank/DDBJ databases">
        <authorList>
            <person name="Wang M."/>
        </authorList>
    </citation>
    <scope>NUCLEOTIDE SEQUENCE [LARGE SCALE GENOMIC DNA]</scope>
    <source>
        <strain evidence="1">GT-2023</strain>
        <tissue evidence="1">Liver</tissue>
    </source>
</reference>
<comment type="caution">
    <text evidence="1">The sequence shown here is derived from an EMBL/GenBank/DDBJ whole genome shotgun (WGS) entry which is preliminary data.</text>
</comment>
<accession>A0ABR3NP35</accession>
<gene>
    <name evidence="1" type="ORF">QQF64_025111</name>
</gene>
<dbReference type="EMBL" id="JAYMGO010000003">
    <property type="protein sequence ID" value="KAL1278438.1"/>
    <property type="molecule type" value="Genomic_DNA"/>
</dbReference>
<sequence length="96" mass="10588">MSRRSTASAPLSPVCLSHHRRAWNGGDTTFAGEKACLEPASLAVGPTTERVIKADRPCHTSAQRVVPSARAAVQLLLVDPWQNFKGWLNELRRVKR</sequence>
<dbReference type="Proteomes" id="UP001558613">
    <property type="component" value="Unassembled WGS sequence"/>
</dbReference>
<keyword evidence="2" id="KW-1185">Reference proteome</keyword>
<name>A0ABR3NP35_9TELE</name>
<organism evidence="1 2">
    <name type="scientific">Cirrhinus molitorella</name>
    <name type="common">mud carp</name>
    <dbReference type="NCBI Taxonomy" id="172907"/>
    <lineage>
        <taxon>Eukaryota</taxon>
        <taxon>Metazoa</taxon>
        <taxon>Chordata</taxon>
        <taxon>Craniata</taxon>
        <taxon>Vertebrata</taxon>
        <taxon>Euteleostomi</taxon>
        <taxon>Actinopterygii</taxon>
        <taxon>Neopterygii</taxon>
        <taxon>Teleostei</taxon>
        <taxon>Ostariophysi</taxon>
        <taxon>Cypriniformes</taxon>
        <taxon>Cyprinidae</taxon>
        <taxon>Labeoninae</taxon>
        <taxon>Labeonini</taxon>
        <taxon>Cirrhinus</taxon>
    </lineage>
</organism>
<evidence type="ECO:0000313" key="2">
    <source>
        <dbReference type="Proteomes" id="UP001558613"/>
    </source>
</evidence>